<comment type="caution">
    <text evidence="2">The sequence shown here is derived from an EMBL/GenBank/DDBJ whole genome shotgun (WGS) entry which is preliminary data.</text>
</comment>
<dbReference type="EMBL" id="JAWIIV010000004">
    <property type="protein sequence ID" value="MEC4718837.1"/>
    <property type="molecule type" value="Genomic_DNA"/>
</dbReference>
<feature type="domain" description="DUF2383" evidence="1">
    <location>
        <begin position="5"/>
        <end position="115"/>
    </location>
</feature>
<dbReference type="InterPro" id="IPR016920">
    <property type="entry name" value="UCP029477"/>
</dbReference>
<organism evidence="2 3">
    <name type="scientific">Noviherbaspirillum album</name>
    <dbReference type="NCBI Taxonomy" id="3080276"/>
    <lineage>
        <taxon>Bacteria</taxon>
        <taxon>Pseudomonadati</taxon>
        <taxon>Pseudomonadota</taxon>
        <taxon>Betaproteobacteria</taxon>
        <taxon>Burkholderiales</taxon>
        <taxon>Oxalobacteraceae</taxon>
        <taxon>Noviherbaspirillum</taxon>
    </lineage>
</organism>
<dbReference type="Gene3D" id="1.20.1260.10">
    <property type="match status" value="1"/>
</dbReference>
<dbReference type="SUPFAM" id="SSF47240">
    <property type="entry name" value="Ferritin-like"/>
    <property type="match status" value="1"/>
</dbReference>
<keyword evidence="3" id="KW-1185">Reference proteome</keyword>
<proteinExistence type="predicted"/>
<evidence type="ECO:0000259" key="1">
    <source>
        <dbReference type="Pfam" id="PF09537"/>
    </source>
</evidence>
<accession>A0ABU6J5C2</accession>
<reference evidence="2 3" key="1">
    <citation type="submission" date="2023-10" db="EMBL/GenBank/DDBJ databases">
        <title>Noviherbaspirillum sp. CPCC 100848 genome assembly.</title>
        <authorList>
            <person name="Li X.Y."/>
            <person name="Fang X.M."/>
        </authorList>
    </citation>
    <scope>NUCLEOTIDE SEQUENCE [LARGE SCALE GENOMIC DNA]</scope>
    <source>
        <strain evidence="2 3">CPCC 100848</strain>
    </source>
</reference>
<dbReference type="RefSeq" id="WP_326505558.1">
    <property type="nucleotide sequence ID" value="NZ_JAWIIV010000004.1"/>
</dbReference>
<gene>
    <name evidence="2" type="ORF">RY831_06745</name>
</gene>
<dbReference type="Proteomes" id="UP001352263">
    <property type="component" value="Unassembled WGS sequence"/>
</dbReference>
<evidence type="ECO:0000313" key="2">
    <source>
        <dbReference type="EMBL" id="MEC4718837.1"/>
    </source>
</evidence>
<dbReference type="InterPro" id="IPR009078">
    <property type="entry name" value="Ferritin-like_SF"/>
</dbReference>
<dbReference type="PIRSF" id="PIRSF029477">
    <property type="entry name" value="UCP029477"/>
    <property type="match status" value="1"/>
</dbReference>
<sequence length="149" mass="16574">MNNDDIVSTLNDLIETSKDGEEGFRTCAEDAKDPTLKTFFSNRAQSCAAAVMELQSLVRSYGGDPETTSGLGGALHRRWVDIKSLVTGMDDKAVLKECERGEDVAVSSYRRALDKSLPEEVRSVVERQYQGVLKNHDQVKSLRDQYRSA</sequence>
<dbReference type="NCBIfam" id="TIGR02284">
    <property type="entry name" value="PA2169 family four-helix-bundle protein"/>
    <property type="match status" value="1"/>
</dbReference>
<protein>
    <submittedName>
        <fullName evidence="2">PA2169 family four-helix-bundle protein</fullName>
    </submittedName>
</protein>
<dbReference type="InterPro" id="IPR012347">
    <property type="entry name" value="Ferritin-like"/>
</dbReference>
<evidence type="ECO:0000313" key="3">
    <source>
        <dbReference type="Proteomes" id="UP001352263"/>
    </source>
</evidence>
<name>A0ABU6J5C2_9BURK</name>
<dbReference type="InterPro" id="IPR011971">
    <property type="entry name" value="CHP02284"/>
</dbReference>
<dbReference type="Pfam" id="PF09537">
    <property type="entry name" value="DUF2383"/>
    <property type="match status" value="1"/>
</dbReference>
<dbReference type="InterPro" id="IPR019052">
    <property type="entry name" value="DUF2383"/>
</dbReference>